<comment type="subcellular location">
    <subcellularLocation>
        <location evidence="5">Cell membrane</location>
        <topology evidence="5">Peripheral membrane protein</topology>
        <orientation evidence="5">Cytoplasmic side</orientation>
    </subcellularLocation>
    <text evidence="5">Localizes to the Z ring in an FtsZ-dependent manner. Targeted to the membrane through a conserved C-terminal amphipathic helix.</text>
</comment>
<sequence>MANNTKNSNMIVGLDIGTSKVVCIVGRYNDSNKLEIVSLGAYPSSGLKKGVVVNIDATTDAIKKAVEQAQSMIEEKINSVYVGIAGNHIKSLNSQGAVGIKDKEVTPYDIDRVIDSAQAVSIPSDQNVLHVLPQEYVIDNQEVSLDPLGMSGVRLEAKVHLVTCANSAIKNIEKCIKNCGLSVDGFVLEQLASSHSILSEDEKELGVCLVDIGGGTTDIAIFNSGSIVFTGVIPIAGDQVTSDIAQALRTPTPQAEEIKQKHGCAVAEFTKDDESIEVPGVGGRPTRELSRTALADIIQPRYTELFELVSAEISRNGFEDKISAGIVFTGGTSKMEGVVELAESIFQTSVRLGIPNKFSGMESILQNPIYATSIGLVDHGFKQMNDELISEQNQSWLSKLIKIVKSEY</sequence>
<dbReference type="HAMAP" id="MF_02033">
    <property type="entry name" value="FtsA"/>
    <property type="match status" value="1"/>
</dbReference>
<dbReference type="NCBIfam" id="TIGR01174">
    <property type="entry name" value="ftsA"/>
    <property type="match status" value="1"/>
</dbReference>
<evidence type="ECO:0000256" key="5">
    <source>
        <dbReference type="HAMAP-Rule" id="MF_02033"/>
    </source>
</evidence>
<keyword evidence="4 5" id="KW-0131">Cell cycle</keyword>
<evidence type="ECO:0000313" key="8">
    <source>
        <dbReference type="EMBL" id="RZO21258.1"/>
    </source>
</evidence>
<dbReference type="NCBIfam" id="NF007009">
    <property type="entry name" value="PRK09472.1"/>
    <property type="match status" value="1"/>
</dbReference>
<dbReference type="InterPro" id="IPR003494">
    <property type="entry name" value="SHS2_FtsA"/>
</dbReference>
<accession>A0A520MJ67</accession>
<dbReference type="CDD" id="cd24048">
    <property type="entry name" value="ASKHA_NBD_FtsA"/>
    <property type="match status" value="1"/>
</dbReference>
<evidence type="ECO:0000256" key="1">
    <source>
        <dbReference type="ARBA" id="ARBA00022475"/>
    </source>
</evidence>
<evidence type="ECO:0000256" key="3">
    <source>
        <dbReference type="ARBA" id="ARBA00023136"/>
    </source>
</evidence>
<dbReference type="InterPro" id="IPR050696">
    <property type="entry name" value="FtsA/MreB"/>
</dbReference>
<keyword evidence="3 5" id="KW-0472">Membrane</keyword>
<reference evidence="8 9" key="1">
    <citation type="submission" date="2019-02" db="EMBL/GenBank/DDBJ databases">
        <title>Prokaryotic population dynamics and viral predation in marine succession experiment using metagenomics: the confinement effect.</title>
        <authorList>
            <person name="Haro-Moreno J.M."/>
            <person name="Rodriguez-Valera F."/>
            <person name="Lopez-Perez M."/>
        </authorList>
    </citation>
    <scope>NUCLEOTIDE SEQUENCE [LARGE SCALE GENOMIC DNA]</scope>
    <source>
        <strain evidence="8">MED-G163</strain>
    </source>
</reference>
<evidence type="ECO:0000256" key="2">
    <source>
        <dbReference type="ARBA" id="ARBA00022618"/>
    </source>
</evidence>
<dbReference type="GO" id="GO:0009898">
    <property type="term" value="C:cytoplasmic side of plasma membrane"/>
    <property type="evidence" value="ECO:0007669"/>
    <property type="project" value="UniProtKB-UniRule"/>
</dbReference>
<dbReference type="Pfam" id="PF14450">
    <property type="entry name" value="FtsA"/>
    <property type="match status" value="2"/>
</dbReference>
<dbReference type="GO" id="GO:0032153">
    <property type="term" value="C:cell division site"/>
    <property type="evidence" value="ECO:0007669"/>
    <property type="project" value="UniProtKB-UniRule"/>
</dbReference>
<dbReference type="Proteomes" id="UP000315782">
    <property type="component" value="Unassembled WGS sequence"/>
</dbReference>
<organism evidence="8 9">
    <name type="scientific">SAR86 cluster bacterium</name>
    <dbReference type="NCBI Taxonomy" id="2030880"/>
    <lineage>
        <taxon>Bacteria</taxon>
        <taxon>Pseudomonadati</taxon>
        <taxon>Pseudomonadota</taxon>
        <taxon>Gammaproteobacteria</taxon>
        <taxon>SAR86 cluster</taxon>
    </lineage>
</organism>
<name>A0A520MJ67_9GAMM</name>
<comment type="caution">
    <text evidence="8">The sequence shown here is derived from an EMBL/GenBank/DDBJ whole genome shotgun (WGS) entry which is preliminary data.</text>
</comment>
<evidence type="ECO:0000259" key="7">
    <source>
        <dbReference type="SMART" id="SM00842"/>
    </source>
</evidence>
<keyword evidence="1 5" id="KW-1003">Cell membrane</keyword>
<dbReference type="FunFam" id="3.30.1490.110:FF:000001">
    <property type="entry name" value="Cell division protein FtsA"/>
    <property type="match status" value="1"/>
</dbReference>
<evidence type="ECO:0000313" key="9">
    <source>
        <dbReference type="Proteomes" id="UP000315782"/>
    </source>
</evidence>
<dbReference type="InterPro" id="IPR020823">
    <property type="entry name" value="Cell_div_FtsA"/>
</dbReference>
<evidence type="ECO:0000256" key="6">
    <source>
        <dbReference type="PIRNR" id="PIRNR003101"/>
    </source>
</evidence>
<dbReference type="InterPro" id="IPR043129">
    <property type="entry name" value="ATPase_NBD"/>
</dbReference>
<protein>
    <recommendedName>
        <fullName evidence="5 6">Cell division protein FtsA</fullName>
    </recommendedName>
</protein>
<dbReference type="PANTHER" id="PTHR32432">
    <property type="entry name" value="CELL DIVISION PROTEIN FTSA-RELATED"/>
    <property type="match status" value="1"/>
</dbReference>
<dbReference type="SMART" id="SM00842">
    <property type="entry name" value="FtsA"/>
    <property type="match status" value="1"/>
</dbReference>
<dbReference type="GO" id="GO:0043093">
    <property type="term" value="P:FtsZ-dependent cytokinesis"/>
    <property type="evidence" value="ECO:0007669"/>
    <property type="project" value="UniProtKB-UniRule"/>
</dbReference>
<dbReference type="PIRSF" id="PIRSF003101">
    <property type="entry name" value="FtsA"/>
    <property type="match status" value="1"/>
</dbReference>
<evidence type="ECO:0000256" key="4">
    <source>
        <dbReference type="ARBA" id="ARBA00023306"/>
    </source>
</evidence>
<comment type="function">
    <text evidence="5 6">Cell division protein that is involved in the assembly of the Z ring. May serve as a membrane anchor for the Z ring.</text>
</comment>
<dbReference type="Pfam" id="PF02491">
    <property type="entry name" value="SHS2_FTSA"/>
    <property type="match status" value="1"/>
</dbReference>
<dbReference type="SUPFAM" id="SSF53067">
    <property type="entry name" value="Actin-like ATPase domain"/>
    <property type="match status" value="2"/>
</dbReference>
<comment type="similarity">
    <text evidence="5 6">Belongs to the FtsA/MreB family.</text>
</comment>
<dbReference type="AlphaFoldDB" id="A0A520MJ67"/>
<comment type="subunit">
    <text evidence="5">Self-interacts. Interacts with FtsZ.</text>
</comment>
<feature type="domain" description="SHS2" evidence="7">
    <location>
        <begin position="11"/>
        <end position="197"/>
    </location>
</feature>
<gene>
    <name evidence="5 8" type="primary">ftsA</name>
    <name evidence="8" type="ORF">EVA96_01955</name>
</gene>
<dbReference type="Gene3D" id="3.30.1490.110">
    <property type="match status" value="1"/>
</dbReference>
<dbReference type="Gene3D" id="3.30.420.40">
    <property type="match status" value="2"/>
</dbReference>
<keyword evidence="2 5" id="KW-0132">Cell division</keyword>
<dbReference type="PANTHER" id="PTHR32432:SF4">
    <property type="entry name" value="CELL DIVISION PROTEIN FTSA"/>
    <property type="match status" value="1"/>
</dbReference>
<dbReference type="EMBL" id="SHBI01000008">
    <property type="protein sequence ID" value="RZO21258.1"/>
    <property type="molecule type" value="Genomic_DNA"/>
</dbReference>
<proteinExistence type="inferred from homology"/>